<dbReference type="InterPro" id="IPR013042">
    <property type="entry name" value="DUF1592"/>
</dbReference>
<evidence type="ECO:0000313" key="8">
    <source>
        <dbReference type="EMBL" id="ADB18161.1"/>
    </source>
</evidence>
<feature type="domain" description="DUF1585" evidence="2">
    <location>
        <begin position="772"/>
        <end position="845"/>
    </location>
</feature>
<dbReference type="Pfam" id="PF07637">
    <property type="entry name" value="PSD5"/>
    <property type="match status" value="1"/>
</dbReference>
<dbReference type="Pfam" id="PF07626">
    <property type="entry name" value="PSD3"/>
    <property type="match status" value="1"/>
</dbReference>
<dbReference type="KEGG" id="psl:Psta_3500"/>
<proteinExistence type="predicted"/>
<dbReference type="Pfam" id="PF07627">
    <property type="entry name" value="PSCyt3"/>
    <property type="match status" value="1"/>
</dbReference>
<feature type="domain" description="DUF1588" evidence="4">
    <location>
        <begin position="653"/>
        <end position="752"/>
    </location>
</feature>
<evidence type="ECO:0000259" key="7">
    <source>
        <dbReference type="Pfam" id="PF07637"/>
    </source>
</evidence>
<dbReference type="Pfam" id="PF07624">
    <property type="entry name" value="PSD2"/>
    <property type="match status" value="1"/>
</dbReference>
<dbReference type="InterPro" id="IPR011478">
    <property type="entry name" value="DUF1585"/>
</dbReference>
<evidence type="ECO:0000259" key="4">
    <source>
        <dbReference type="Pfam" id="PF07627"/>
    </source>
</evidence>
<feature type="region of interest" description="Disordered" evidence="1">
    <location>
        <begin position="686"/>
        <end position="707"/>
    </location>
</feature>
<evidence type="ECO:0000313" key="9">
    <source>
        <dbReference type="Proteomes" id="UP000001887"/>
    </source>
</evidence>
<feature type="domain" description="DUF1587" evidence="3">
    <location>
        <begin position="169"/>
        <end position="233"/>
    </location>
</feature>
<evidence type="ECO:0000259" key="3">
    <source>
        <dbReference type="Pfam" id="PF07626"/>
    </source>
</evidence>
<sequence length="848" mass="95043">MDGTIHHPPEVVDELAGRLKQPLRFVPPTPSVPTMPIGRTYYARNLLSLALLLVTSATWGESPVVATAEAEFQRHLGPFLKQHCDRCHNADLHEGEFRLDLLSRDVAHGPSGMKWAEVLERISSAQMPPEEEPQPKAEEAAAMVEWISSKLKEGETARLAKRERVTFNRLTRVEYANTIRDLLGVGFDATDPTGLAEDEIWNGFERVGSILSLSPSHIEKYFGAAESVLNEAFPEKRPEPFVKKKDALDLRGGGNREELAAAGLADKVRVDMWPGHDLSGGRPGPGQALPASGDYKVRIQLSGLQPKNGRAPHLTVYATDLDRMLFETDVIAPEDKPIIVEFTTHLPAGHVNLRVTNDVPGPSNLPRSGRSDPRIPFFSIKEGRRPWQIKLTDEQGEPLWPFLIIDWIEWSGPLGGAEATYAEREYLPSDSGDLEQVRSSLAKFATRAFRRPATEEEVERYLKIFQSEITSGEKFLPAFKTSLLAILCSKNFIYLVEGNAASNELQLSDFELASRLSYFLWSTMPDEELLALASAGKLHEPAELSRQVRRMLADPKGVRFSEQFPRDWLQLQMVGMFPPDKTLYPDYDQHLEQSMLGETTSFFREVLEQNLSLREFLVSDWTMINPRLAHHYGMPVPTEDRFVRVALNQDQHRGGLLTQAAILSLTSDGTRHRPVHRGKWVLESILGKSPPPPPANVKPIEPTPSTEPKATLRMKLDAHKSDASCASCHRRIDPLGFAFDHYDAIGRYRTHEVVSDGQGEMPLVDASGELPDGRKFSNAADFKQLLVSDLDTFSKTFIEKMSIFATRRVMTLADHESIEKVAEASKTDDYKLQTVIQNLVLSDLFQKR</sequence>
<dbReference type="EMBL" id="CP001848">
    <property type="protein sequence ID" value="ADB18161.1"/>
    <property type="molecule type" value="Genomic_DNA"/>
</dbReference>
<feature type="domain" description="Cytochrome C Planctomycete-type" evidence="6">
    <location>
        <begin position="84"/>
        <end position="131"/>
    </location>
</feature>
<dbReference type="InterPro" id="IPR011429">
    <property type="entry name" value="Cyt_c_Planctomycete-type"/>
</dbReference>
<feature type="domain" description="DUF1595" evidence="7">
    <location>
        <begin position="437"/>
        <end position="497"/>
    </location>
</feature>
<organism evidence="8 9">
    <name type="scientific">Pirellula staleyi (strain ATCC 27377 / DSM 6068 / ICPB 4128)</name>
    <name type="common">Pirella staleyi</name>
    <dbReference type="NCBI Taxonomy" id="530564"/>
    <lineage>
        <taxon>Bacteria</taxon>
        <taxon>Pseudomonadati</taxon>
        <taxon>Planctomycetota</taxon>
        <taxon>Planctomycetia</taxon>
        <taxon>Pirellulales</taxon>
        <taxon>Pirellulaceae</taxon>
        <taxon>Pirellula</taxon>
    </lineage>
</organism>
<feature type="domain" description="DUF1592" evidence="5">
    <location>
        <begin position="507"/>
        <end position="634"/>
    </location>
</feature>
<evidence type="ECO:0000259" key="6">
    <source>
        <dbReference type="Pfam" id="PF07635"/>
    </source>
</evidence>
<dbReference type="Proteomes" id="UP000001887">
    <property type="component" value="Chromosome"/>
</dbReference>
<dbReference type="HOGENOM" id="CLU_007458_0_0_0"/>
<keyword evidence="9" id="KW-1185">Reference proteome</keyword>
<dbReference type="eggNOG" id="COG1020">
    <property type="taxonomic scope" value="Bacteria"/>
</dbReference>
<evidence type="ECO:0000256" key="1">
    <source>
        <dbReference type="SAM" id="MobiDB-lite"/>
    </source>
</evidence>
<evidence type="ECO:0008006" key="10">
    <source>
        <dbReference type="Google" id="ProtNLM"/>
    </source>
</evidence>
<evidence type="ECO:0000259" key="5">
    <source>
        <dbReference type="Pfam" id="PF07631"/>
    </source>
</evidence>
<protein>
    <recommendedName>
        <fullName evidence="10">Cytochrome c domain-containing protein</fullName>
    </recommendedName>
</protein>
<dbReference type="InterPro" id="IPR013036">
    <property type="entry name" value="DUF1587"/>
</dbReference>
<name>D2QYK2_PIRSD</name>
<accession>D2QYK2</accession>
<reference evidence="8 9" key="1">
    <citation type="journal article" date="2009" name="Stand. Genomic Sci.">
        <title>Complete genome sequence of Pirellula staleyi type strain (ATCC 27377).</title>
        <authorList>
            <person name="Clum A."/>
            <person name="Tindall B.J."/>
            <person name="Sikorski J."/>
            <person name="Ivanova N."/>
            <person name="Mavrommatis K."/>
            <person name="Lucas S."/>
            <person name="Glavina del Rio T."/>
            <person name="Nolan M."/>
            <person name="Chen F."/>
            <person name="Tice H."/>
            <person name="Pitluck S."/>
            <person name="Cheng J.F."/>
            <person name="Chertkov O."/>
            <person name="Brettin T."/>
            <person name="Han C."/>
            <person name="Detter J.C."/>
            <person name="Kuske C."/>
            <person name="Bruce D."/>
            <person name="Goodwin L."/>
            <person name="Ovchinikova G."/>
            <person name="Pati A."/>
            <person name="Mikhailova N."/>
            <person name="Chen A."/>
            <person name="Palaniappan K."/>
            <person name="Land M."/>
            <person name="Hauser L."/>
            <person name="Chang Y.J."/>
            <person name="Jeffries C.D."/>
            <person name="Chain P."/>
            <person name="Rohde M."/>
            <person name="Goker M."/>
            <person name="Bristow J."/>
            <person name="Eisen J.A."/>
            <person name="Markowitz V."/>
            <person name="Hugenholtz P."/>
            <person name="Kyrpides N.C."/>
            <person name="Klenk H.P."/>
            <person name="Lapidus A."/>
        </authorList>
    </citation>
    <scope>NUCLEOTIDE SEQUENCE [LARGE SCALE GENOMIC DNA]</scope>
    <source>
        <strain evidence="9">ATCC 27377 / DSM 6068 / ICPB 4128</strain>
    </source>
</reference>
<gene>
    <name evidence="8" type="ordered locus">Psta_3500</name>
</gene>
<evidence type="ECO:0000259" key="2">
    <source>
        <dbReference type="Pfam" id="PF07624"/>
    </source>
</evidence>
<dbReference type="Pfam" id="PF07631">
    <property type="entry name" value="PSD4"/>
    <property type="match status" value="1"/>
</dbReference>
<dbReference type="InterPro" id="IPR013039">
    <property type="entry name" value="DUF1588"/>
</dbReference>
<dbReference type="Pfam" id="PF07635">
    <property type="entry name" value="PSCyt1"/>
    <property type="match status" value="1"/>
</dbReference>
<dbReference type="InterPro" id="IPR013043">
    <property type="entry name" value="DUF1595"/>
</dbReference>
<dbReference type="STRING" id="530564.Psta_3500"/>
<dbReference type="AlphaFoldDB" id="D2QYK2"/>